<evidence type="ECO:0000256" key="1">
    <source>
        <dbReference type="ARBA" id="ARBA00004479"/>
    </source>
</evidence>
<comment type="caution">
    <text evidence="10">The sequence shown here is derived from an EMBL/GenBank/DDBJ whole genome shotgun (WGS) entry which is preliminary data.</text>
</comment>
<feature type="signal peptide" evidence="8">
    <location>
        <begin position="1"/>
        <end position="25"/>
    </location>
</feature>
<organism evidence="10 11">
    <name type="scientific">Prorocentrum cordatum</name>
    <dbReference type="NCBI Taxonomy" id="2364126"/>
    <lineage>
        <taxon>Eukaryota</taxon>
        <taxon>Sar</taxon>
        <taxon>Alveolata</taxon>
        <taxon>Dinophyceae</taxon>
        <taxon>Prorocentrales</taxon>
        <taxon>Prorocentraceae</taxon>
        <taxon>Prorocentrum</taxon>
    </lineage>
</organism>
<feature type="domain" description="GOLD" evidence="9">
    <location>
        <begin position="27"/>
        <end position="199"/>
    </location>
</feature>
<proteinExistence type="inferred from homology"/>
<dbReference type="InterPro" id="IPR015720">
    <property type="entry name" value="Emp24-like"/>
</dbReference>
<feature type="chain" id="PRO_5045594011" description="GOLD domain-containing protein" evidence="8">
    <location>
        <begin position="26"/>
        <end position="204"/>
    </location>
</feature>
<gene>
    <name evidence="10" type="ORF">PCOR1329_LOCUS56480</name>
</gene>
<comment type="similarity">
    <text evidence="2">Belongs to the EMP24/GP25L family.</text>
</comment>
<keyword evidence="4 8" id="KW-0732">Signal</keyword>
<keyword evidence="3 7" id="KW-0812">Transmembrane</keyword>
<evidence type="ECO:0000256" key="4">
    <source>
        <dbReference type="ARBA" id="ARBA00022729"/>
    </source>
</evidence>
<dbReference type="Pfam" id="PF01105">
    <property type="entry name" value="EMP24_GP25L"/>
    <property type="match status" value="1"/>
</dbReference>
<evidence type="ECO:0000256" key="6">
    <source>
        <dbReference type="ARBA" id="ARBA00023136"/>
    </source>
</evidence>
<dbReference type="SMART" id="SM01190">
    <property type="entry name" value="EMP24_GP25L"/>
    <property type="match status" value="1"/>
</dbReference>
<evidence type="ECO:0000256" key="5">
    <source>
        <dbReference type="ARBA" id="ARBA00022989"/>
    </source>
</evidence>
<feature type="transmembrane region" description="Helical" evidence="7">
    <location>
        <begin position="169"/>
        <end position="194"/>
    </location>
</feature>
<evidence type="ECO:0000313" key="10">
    <source>
        <dbReference type="EMBL" id="CAK0870342.1"/>
    </source>
</evidence>
<evidence type="ECO:0000256" key="8">
    <source>
        <dbReference type="SAM" id="SignalP"/>
    </source>
</evidence>
<evidence type="ECO:0000313" key="11">
    <source>
        <dbReference type="Proteomes" id="UP001189429"/>
    </source>
</evidence>
<name>A0ABN9VCD0_9DINO</name>
<keyword evidence="11" id="KW-1185">Reference proteome</keyword>
<keyword evidence="6 7" id="KW-0472">Membrane</keyword>
<protein>
    <recommendedName>
        <fullName evidence="9">GOLD domain-containing protein</fullName>
    </recommendedName>
</protein>
<evidence type="ECO:0000256" key="7">
    <source>
        <dbReference type="SAM" id="Phobius"/>
    </source>
</evidence>
<sequence>MRLPRRAGLAWLLGPLLAGLRAAGAIKLTVTVPGNEKKCFGEQAAKQELLVCEIEAHGNKKVSMRVTSPQATVFSDHDREKIKTAFTTTEAGAHWMCIQNEDSEPTDVTITIAVGAEAKDYSQIAKKEHLEDTAVLLRKIEENLKNYHKNVLYIRKREERMRKTNDSTAFRVICFCVFNVALMIAVGGWQMLYFKRFFRSKKII</sequence>
<dbReference type="Proteomes" id="UP001189429">
    <property type="component" value="Unassembled WGS sequence"/>
</dbReference>
<reference evidence="10" key="1">
    <citation type="submission" date="2023-10" db="EMBL/GenBank/DDBJ databases">
        <authorList>
            <person name="Chen Y."/>
            <person name="Shah S."/>
            <person name="Dougan E. K."/>
            <person name="Thang M."/>
            <person name="Chan C."/>
        </authorList>
    </citation>
    <scope>NUCLEOTIDE SEQUENCE [LARGE SCALE GENOMIC DNA]</scope>
</reference>
<keyword evidence="5 7" id="KW-1133">Transmembrane helix</keyword>
<dbReference type="EMBL" id="CAUYUJ010016949">
    <property type="protein sequence ID" value="CAK0870342.1"/>
    <property type="molecule type" value="Genomic_DNA"/>
</dbReference>
<dbReference type="PANTHER" id="PTHR22811">
    <property type="entry name" value="TRANSMEMBRANE EMP24 DOMAIN-CONTAINING PROTEIN"/>
    <property type="match status" value="1"/>
</dbReference>
<evidence type="ECO:0000256" key="2">
    <source>
        <dbReference type="ARBA" id="ARBA00007104"/>
    </source>
</evidence>
<dbReference type="InterPro" id="IPR009038">
    <property type="entry name" value="GOLD_dom"/>
</dbReference>
<accession>A0ABN9VCD0</accession>
<evidence type="ECO:0000256" key="3">
    <source>
        <dbReference type="ARBA" id="ARBA00022692"/>
    </source>
</evidence>
<comment type="subcellular location">
    <subcellularLocation>
        <location evidence="1">Membrane</location>
        <topology evidence="1">Single-pass type I membrane protein</topology>
    </subcellularLocation>
</comment>
<evidence type="ECO:0000259" key="9">
    <source>
        <dbReference type="SMART" id="SM01190"/>
    </source>
</evidence>